<dbReference type="InterPro" id="IPR001647">
    <property type="entry name" value="HTH_TetR"/>
</dbReference>
<accession>A0ABP7JG44</accession>
<keyword evidence="1 2" id="KW-0238">DNA-binding</keyword>
<dbReference type="InterPro" id="IPR041490">
    <property type="entry name" value="KstR2_TetR_C"/>
</dbReference>
<proteinExistence type="predicted"/>
<dbReference type="InterPro" id="IPR036271">
    <property type="entry name" value="Tet_transcr_reg_TetR-rel_C_sf"/>
</dbReference>
<evidence type="ECO:0000259" key="3">
    <source>
        <dbReference type="PROSITE" id="PS50977"/>
    </source>
</evidence>
<dbReference type="InterPro" id="IPR009057">
    <property type="entry name" value="Homeodomain-like_sf"/>
</dbReference>
<name>A0ABP7JG44_9PSEU</name>
<feature type="DNA-binding region" description="H-T-H motif" evidence="2">
    <location>
        <begin position="46"/>
        <end position="65"/>
    </location>
</feature>
<dbReference type="Proteomes" id="UP001501624">
    <property type="component" value="Unassembled WGS sequence"/>
</dbReference>
<evidence type="ECO:0000313" key="4">
    <source>
        <dbReference type="EMBL" id="GAA3843762.1"/>
    </source>
</evidence>
<dbReference type="Gene3D" id="1.10.357.10">
    <property type="entry name" value="Tetracycline Repressor, domain 2"/>
    <property type="match status" value="1"/>
</dbReference>
<feature type="domain" description="HTH tetR-type" evidence="3">
    <location>
        <begin position="23"/>
        <end position="83"/>
    </location>
</feature>
<dbReference type="RefSeq" id="WP_237339123.1">
    <property type="nucleotide sequence ID" value="NZ_BAABCM010000014.1"/>
</dbReference>
<dbReference type="EMBL" id="BAABCM010000014">
    <property type="protein sequence ID" value="GAA3843762.1"/>
    <property type="molecule type" value="Genomic_DNA"/>
</dbReference>
<dbReference type="Pfam" id="PF00440">
    <property type="entry name" value="TetR_N"/>
    <property type="match status" value="1"/>
</dbReference>
<organism evidence="4 5">
    <name type="scientific">Amycolatopsis tucumanensis</name>
    <dbReference type="NCBI Taxonomy" id="401106"/>
    <lineage>
        <taxon>Bacteria</taxon>
        <taxon>Bacillati</taxon>
        <taxon>Actinomycetota</taxon>
        <taxon>Actinomycetes</taxon>
        <taxon>Pseudonocardiales</taxon>
        <taxon>Pseudonocardiaceae</taxon>
        <taxon>Amycolatopsis</taxon>
    </lineage>
</organism>
<dbReference type="SUPFAM" id="SSF46689">
    <property type="entry name" value="Homeodomain-like"/>
    <property type="match status" value="1"/>
</dbReference>
<dbReference type="SUPFAM" id="SSF48498">
    <property type="entry name" value="Tetracyclin repressor-like, C-terminal domain"/>
    <property type="match status" value="1"/>
</dbReference>
<evidence type="ECO:0000256" key="2">
    <source>
        <dbReference type="PROSITE-ProRule" id="PRU00335"/>
    </source>
</evidence>
<protein>
    <submittedName>
        <fullName evidence="4">TetR/AcrR family transcriptional regulator</fullName>
    </submittedName>
</protein>
<reference evidence="5" key="1">
    <citation type="journal article" date="2019" name="Int. J. Syst. Evol. Microbiol.">
        <title>The Global Catalogue of Microorganisms (GCM) 10K type strain sequencing project: providing services to taxonomists for standard genome sequencing and annotation.</title>
        <authorList>
            <consortium name="The Broad Institute Genomics Platform"/>
            <consortium name="The Broad Institute Genome Sequencing Center for Infectious Disease"/>
            <person name="Wu L."/>
            <person name="Ma J."/>
        </authorList>
    </citation>
    <scope>NUCLEOTIDE SEQUENCE [LARGE SCALE GENOMIC DNA]</scope>
    <source>
        <strain evidence="5">JCM 17017</strain>
    </source>
</reference>
<evidence type="ECO:0000313" key="5">
    <source>
        <dbReference type="Proteomes" id="UP001501624"/>
    </source>
</evidence>
<dbReference type="InterPro" id="IPR050109">
    <property type="entry name" value="HTH-type_TetR-like_transc_reg"/>
</dbReference>
<dbReference type="PROSITE" id="PS50977">
    <property type="entry name" value="HTH_TETR_2"/>
    <property type="match status" value="1"/>
</dbReference>
<dbReference type="PANTHER" id="PTHR30055:SF237">
    <property type="entry name" value="TRANSCRIPTIONAL REPRESSOR MCE3R"/>
    <property type="match status" value="1"/>
</dbReference>
<gene>
    <name evidence="4" type="ORF">GCM10022380_72550</name>
</gene>
<dbReference type="PRINTS" id="PR00455">
    <property type="entry name" value="HTHTETR"/>
</dbReference>
<evidence type="ECO:0000256" key="1">
    <source>
        <dbReference type="ARBA" id="ARBA00023125"/>
    </source>
</evidence>
<dbReference type="PANTHER" id="PTHR30055">
    <property type="entry name" value="HTH-TYPE TRANSCRIPTIONAL REGULATOR RUTR"/>
    <property type="match status" value="1"/>
</dbReference>
<dbReference type="Pfam" id="PF17932">
    <property type="entry name" value="TetR_C_24"/>
    <property type="match status" value="1"/>
</dbReference>
<comment type="caution">
    <text evidence="4">The sequence shown here is derived from an EMBL/GenBank/DDBJ whole genome shotgun (WGS) entry which is preliminary data.</text>
</comment>
<keyword evidence="5" id="KW-1185">Reference proteome</keyword>
<sequence length="222" mass="24898">MKAAARKTRPARGGQGDWRNFEPLDLTPLLAAALQAFYERGFYGTSVRDIARRVGQTVPSLYYHHENKEGVFVALLEKGTLEVAWRARAAVDDAGDRPDLQFVNMIEAVVLYMTHRVKLATLDVELRYLSAPNRKRYAAIRKEVEDLLVRVVTDGTVQGIFTVAQPAETARALLGMCQSIARWYHPTGPMTPEEVARRYVDIALMSVGVHERPKHLEGVPGR</sequence>